<evidence type="ECO:0000256" key="1">
    <source>
        <dbReference type="SAM" id="Coils"/>
    </source>
</evidence>
<evidence type="ECO:0000313" key="3">
    <source>
        <dbReference type="EMBL" id="UXE60406.1"/>
    </source>
</evidence>
<keyword evidence="2" id="KW-0812">Transmembrane</keyword>
<dbReference type="Gene3D" id="1.10.287.1490">
    <property type="match status" value="1"/>
</dbReference>
<protein>
    <submittedName>
        <fullName evidence="3">Uncharacterized protein</fullName>
    </submittedName>
</protein>
<keyword evidence="2" id="KW-1133">Transmembrane helix</keyword>
<dbReference type="AlphaFoldDB" id="A0A977KUX9"/>
<feature type="coiled-coil region" evidence="1">
    <location>
        <begin position="100"/>
        <end position="204"/>
    </location>
</feature>
<organism evidence="3">
    <name type="scientific">Woronichinia naegeliana WA131</name>
    <dbReference type="NCBI Taxonomy" id="2824559"/>
    <lineage>
        <taxon>Bacteria</taxon>
        <taxon>Bacillati</taxon>
        <taxon>Cyanobacteriota</taxon>
        <taxon>Cyanophyceae</taxon>
        <taxon>Synechococcales</taxon>
        <taxon>Coelosphaeriaceae</taxon>
        <taxon>Woronichinia</taxon>
    </lineage>
</organism>
<name>A0A977KUX9_9CYAN</name>
<feature type="transmembrane region" description="Helical" evidence="2">
    <location>
        <begin position="12"/>
        <end position="35"/>
    </location>
</feature>
<keyword evidence="2" id="KW-0472">Membrane</keyword>
<evidence type="ECO:0000256" key="2">
    <source>
        <dbReference type="SAM" id="Phobius"/>
    </source>
</evidence>
<dbReference type="KEGG" id="wna:KA717_33450"/>
<keyword evidence="1" id="KW-0175">Coiled coil</keyword>
<dbReference type="EMBL" id="CP073041">
    <property type="protein sequence ID" value="UXE60406.1"/>
    <property type="molecule type" value="Genomic_DNA"/>
</dbReference>
<dbReference type="Proteomes" id="UP001065613">
    <property type="component" value="Chromosome"/>
</dbReference>
<sequence>MKNSFKNRAHTLIFSHFLERSLIIVLVAMSLSWLVTRNPRQSVLLGLLMLPASYISDRLKTIQIKQRQQNAQTNLAKEIQGIEIRLMDLENYEEQVYQAISAAQNFNHSLESENQRLRTERFDLSEQISSLQNKRHDLVQDCAELNPQKEELQTKLDELDRKIKAANNQKSEIEKELLEKSYNLKVVENSCTFIRQELEQLNQDILEKMQYKENVCRAINVLEQQIQHSILQSQDLTQKEQALHCTLASL</sequence>
<reference evidence="3" key="1">
    <citation type="submission" date="2021-04" db="EMBL/GenBank/DDBJ databases">
        <title>Genome sequence of Woronichinia naegeliana from Washington state freshwater lake bloom.</title>
        <authorList>
            <person name="Dreher T.W."/>
        </authorList>
    </citation>
    <scope>NUCLEOTIDE SEQUENCE</scope>
    <source>
        <strain evidence="3">WA131</strain>
    </source>
</reference>
<accession>A0A977KUX9</accession>
<gene>
    <name evidence="3" type="ORF">KA717_33450</name>
</gene>
<proteinExistence type="predicted"/>